<evidence type="ECO:0000256" key="3">
    <source>
        <dbReference type="RuleBase" id="RU004328"/>
    </source>
</evidence>
<organism evidence="6 7">
    <name type="scientific">Galendromus occidentalis</name>
    <name type="common">western predatory mite</name>
    <dbReference type="NCBI Taxonomy" id="34638"/>
    <lineage>
        <taxon>Eukaryota</taxon>
        <taxon>Metazoa</taxon>
        <taxon>Ecdysozoa</taxon>
        <taxon>Arthropoda</taxon>
        <taxon>Chelicerata</taxon>
        <taxon>Arachnida</taxon>
        <taxon>Acari</taxon>
        <taxon>Parasitiformes</taxon>
        <taxon>Mesostigmata</taxon>
        <taxon>Gamasina</taxon>
        <taxon>Phytoseioidea</taxon>
        <taxon>Phytoseiidae</taxon>
        <taxon>Typhlodrominae</taxon>
        <taxon>Galendromus</taxon>
    </lineage>
</organism>
<dbReference type="PROSITE" id="PS00530">
    <property type="entry name" value="RNASE_T2_1"/>
    <property type="match status" value="1"/>
</dbReference>
<dbReference type="SUPFAM" id="SSF55895">
    <property type="entry name" value="Ribonuclease Rh-like"/>
    <property type="match status" value="1"/>
</dbReference>
<proteinExistence type="inferred from homology"/>
<name>A0AAJ6VWE2_9ACAR</name>
<protein>
    <submittedName>
        <fullName evidence="7">Ribonuclease DdI</fullName>
    </submittedName>
</protein>
<dbReference type="Gene3D" id="3.90.730.10">
    <property type="entry name" value="Ribonuclease T2-like"/>
    <property type="match status" value="1"/>
</dbReference>
<keyword evidence="5" id="KW-0732">Signal</keyword>
<dbReference type="Pfam" id="PF00445">
    <property type="entry name" value="Ribonuclease_T2"/>
    <property type="match status" value="1"/>
</dbReference>
<dbReference type="PANTHER" id="PTHR11240:SF22">
    <property type="entry name" value="RIBONUCLEASE T2"/>
    <property type="match status" value="1"/>
</dbReference>
<dbReference type="PANTHER" id="PTHR11240">
    <property type="entry name" value="RIBONUCLEASE T2"/>
    <property type="match status" value="1"/>
</dbReference>
<dbReference type="RefSeq" id="XP_003739630.1">
    <property type="nucleotide sequence ID" value="XM_003739582.2"/>
</dbReference>
<reference evidence="7" key="1">
    <citation type="submission" date="2025-08" db="UniProtKB">
        <authorList>
            <consortium name="RefSeq"/>
        </authorList>
    </citation>
    <scope>IDENTIFICATION</scope>
</reference>
<dbReference type="GO" id="GO:0003723">
    <property type="term" value="F:RNA binding"/>
    <property type="evidence" value="ECO:0007669"/>
    <property type="project" value="InterPro"/>
</dbReference>
<dbReference type="Proteomes" id="UP000694867">
    <property type="component" value="Unplaced"/>
</dbReference>
<dbReference type="InterPro" id="IPR018188">
    <property type="entry name" value="RNase_T2_His_AS_1"/>
</dbReference>
<dbReference type="GO" id="GO:0033897">
    <property type="term" value="F:ribonuclease T2 activity"/>
    <property type="evidence" value="ECO:0007669"/>
    <property type="project" value="InterPro"/>
</dbReference>
<evidence type="ECO:0000256" key="2">
    <source>
        <dbReference type="ARBA" id="ARBA00023157"/>
    </source>
</evidence>
<dbReference type="CDD" id="cd01061">
    <property type="entry name" value="RNase_T2_euk"/>
    <property type="match status" value="1"/>
</dbReference>
<evidence type="ECO:0000313" key="7">
    <source>
        <dbReference type="RefSeq" id="XP_003739630.1"/>
    </source>
</evidence>
<gene>
    <name evidence="7" type="primary">LOC100899874</name>
</gene>
<feature type="region of interest" description="Disordered" evidence="4">
    <location>
        <begin position="241"/>
        <end position="260"/>
    </location>
</feature>
<feature type="signal peptide" evidence="5">
    <location>
        <begin position="1"/>
        <end position="26"/>
    </location>
</feature>
<dbReference type="PROSITE" id="PS00531">
    <property type="entry name" value="RNASE_T2_2"/>
    <property type="match status" value="1"/>
</dbReference>
<evidence type="ECO:0000313" key="6">
    <source>
        <dbReference type="Proteomes" id="UP000694867"/>
    </source>
</evidence>
<dbReference type="AlphaFoldDB" id="A0AAJ6VWE2"/>
<evidence type="ECO:0000256" key="5">
    <source>
        <dbReference type="SAM" id="SignalP"/>
    </source>
</evidence>
<sequence>MLQRFSVALVLCCIFIQLLVIHPTESRPKKQKQAGRNQSLFNHYVFALTTKGGFCNTSRKCNRQSFRAAQWTIHGLWPSNSTSSGSVTSCAAREKFSVEKLSPIQERLNDDWPSFLGNNSKFWHHQWSKHGSCSVNHTLIKTVADYFNTTLDIYRKHNVSNFLINDNIVPRLEPYKTKDFFEAIRNDLDNKNVNVICRRAANISVVVEVRICLNETQLNVVDCPRKHSSCRKDLYYLPPLSPGGEPPAPADTAKVVATEN</sequence>
<comment type="similarity">
    <text evidence="1 3">Belongs to the RNase T2 family.</text>
</comment>
<dbReference type="KEGG" id="goe:100899874"/>
<keyword evidence="6" id="KW-1185">Reference proteome</keyword>
<keyword evidence="2" id="KW-1015">Disulfide bond</keyword>
<dbReference type="InterPro" id="IPR033697">
    <property type="entry name" value="Ribonuclease_T2_eukaryotic"/>
</dbReference>
<evidence type="ECO:0000256" key="4">
    <source>
        <dbReference type="SAM" id="MobiDB-lite"/>
    </source>
</evidence>
<dbReference type="GO" id="GO:0005576">
    <property type="term" value="C:extracellular region"/>
    <property type="evidence" value="ECO:0007669"/>
    <property type="project" value="TreeGrafter"/>
</dbReference>
<dbReference type="GO" id="GO:0006401">
    <property type="term" value="P:RNA catabolic process"/>
    <property type="evidence" value="ECO:0007669"/>
    <property type="project" value="TreeGrafter"/>
</dbReference>
<evidence type="ECO:0000256" key="1">
    <source>
        <dbReference type="ARBA" id="ARBA00007469"/>
    </source>
</evidence>
<dbReference type="InterPro" id="IPR036430">
    <property type="entry name" value="RNase_T2-like_sf"/>
</dbReference>
<dbReference type="InterPro" id="IPR001568">
    <property type="entry name" value="RNase_T2-like"/>
</dbReference>
<feature type="chain" id="PRO_5042530499" evidence="5">
    <location>
        <begin position="27"/>
        <end position="260"/>
    </location>
</feature>
<accession>A0AAJ6VWE2</accession>
<dbReference type="InterPro" id="IPR033130">
    <property type="entry name" value="RNase_T2_His_AS_2"/>
</dbReference>
<dbReference type="GeneID" id="100899874"/>